<dbReference type="Gramene" id="Pp3c26_4720V3.3">
    <property type="protein sequence ID" value="Pp3c26_4720V3.3"/>
    <property type="gene ID" value="Pp3c26_4720"/>
</dbReference>
<accession>A0A7I4CWH0</accession>
<dbReference type="EMBL" id="ABEU02000026">
    <property type="status" value="NOT_ANNOTATED_CDS"/>
    <property type="molecule type" value="Genomic_DNA"/>
</dbReference>
<reference evidence="3 4" key="1">
    <citation type="journal article" date="2008" name="Science">
        <title>The Physcomitrella genome reveals evolutionary insights into the conquest of land by plants.</title>
        <authorList>
            <person name="Rensing S."/>
            <person name="Lang D."/>
            <person name="Zimmer A."/>
            <person name="Terry A."/>
            <person name="Salamov A."/>
            <person name="Shapiro H."/>
            <person name="Nishiyama T."/>
            <person name="Perroud P.-F."/>
            <person name="Lindquist E."/>
            <person name="Kamisugi Y."/>
            <person name="Tanahashi T."/>
            <person name="Sakakibara K."/>
            <person name="Fujita T."/>
            <person name="Oishi K."/>
            <person name="Shin-I T."/>
            <person name="Kuroki Y."/>
            <person name="Toyoda A."/>
            <person name="Suzuki Y."/>
            <person name="Hashimoto A."/>
            <person name="Yamaguchi K."/>
            <person name="Sugano A."/>
            <person name="Kohara Y."/>
            <person name="Fujiyama A."/>
            <person name="Anterola A."/>
            <person name="Aoki S."/>
            <person name="Ashton N."/>
            <person name="Barbazuk W.B."/>
            <person name="Barker E."/>
            <person name="Bennetzen J."/>
            <person name="Bezanilla M."/>
            <person name="Blankenship R."/>
            <person name="Cho S.H."/>
            <person name="Dutcher S."/>
            <person name="Estelle M."/>
            <person name="Fawcett J.A."/>
            <person name="Gundlach H."/>
            <person name="Hanada K."/>
            <person name="Heyl A."/>
            <person name="Hicks K.A."/>
            <person name="Hugh J."/>
            <person name="Lohr M."/>
            <person name="Mayer K."/>
            <person name="Melkozernov A."/>
            <person name="Murata T."/>
            <person name="Nelson D."/>
            <person name="Pils B."/>
            <person name="Prigge M."/>
            <person name="Reiss B."/>
            <person name="Renner T."/>
            <person name="Rombauts S."/>
            <person name="Rushton P."/>
            <person name="Sanderfoot A."/>
            <person name="Schween G."/>
            <person name="Shiu S.-H."/>
            <person name="Stueber K."/>
            <person name="Theodoulou F.L."/>
            <person name="Tu H."/>
            <person name="Van de Peer Y."/>
            <person name="Verrier P.J."/>
            <person name="Waters E."/>
            <person name="Wood A."/>
            <person name="Yang L."/>
            <person name="Cove D."/>
            <person name="Cuming A."/>
            <person name="Hasebe M."/>
            <person name="Lucas S."/>
            <person name="Mishler D.B."/>
            <person name="Reski R."/>
            <person name="Grigoriev I."/>
            <person name="Quatrano R.S."/>
            <person name="Boore J.L."/>
        </authorList>
    </citation>
    <scope>NUCLEOTIDE SEQUENCE [LARGE SCALE GENOMIC DNA]</scope>
    <source>
        <strain evidence="3 4">cv. Gransden 2004</strain>
    </source>
</reference>
<feature type="domain" description="Coilin N-terminal" evidence="2">
    <location>
        <begin position="64"/>
        <end position="145"/>
    </location>
</feature>
<evidence type="ECO:0000259" key="2">
    <source>
        <dbReference type="Pfam" id="PF15862"/>
    </source>
</evidence>
<dbReference type="AlphaFoldDB" id="A0A7I4CWH0"/>
<proteinExistence type="predicted"/>
<dbReference type="PANTHER" id="PTHR15197:SF0">
    <property type="entry name" value="COILIN"/>
    <property type="match status" value="1"/>
</dbReference>
<dbReference type="InterPro" id="IPR031722">
    <property type="entry name" value="Coilin_N"/>
</dbReference>
<keyword evidence="4" id="KW-1185">Reference proteome</keyword>
<reference evidence="3" key="3">
    <citation type="submission" date="2020-12" db="UniProtKB">
        <authorList>
            <consortium name="EnsemblPlants"/>
        </authorList>
    </citation>
    <scope>IDENTIFICATION</scope>
</reference>
<dbReference type="Pfam" id="PF15862">
    <property type="entry name" value="Coilin_N"/>
    <property type="match status" value="1"/>
</dbReference>
<organism evidence="3 4">
    <name type="scientific">Physcomitrium patens</name>
    <name type="common">Spreading-leaved earth moss</name>
    <name type="synonym">Physcomitrella patens</name>
    <dbReference type="NCBI Taxonomy" id="3218"/>
    <lineage>
        <taxon>Eukaryota</taxon>
        <taxon>Viridiplantae</taxon>
        <taxon>Streptophyta</taxon>
        <taxon>Embryophyta</taxon>
        <taxon>Bryophyta</taxon>
        <taxon>Bryophytina</taxon>
        <taxon>Bryopsida</taxon>
        <taxon>Funariidae</taxon>
        <taxon>Funariales</taxon>
        <taxon>Funariaceae</taxon>
        <taxon>Physcomitrium</taxon>
    </lineage>
</organism>
<evidence type="ECO:0000256" key="1">
    <source>
        <dbReference type="SAM" id="MobiDB-lite"/>
    </source>
</evidence>
<sequence length="696" mass="78088">MRGASIFRQLAVKAYKGSSLPLPETTSPICFEGSDCKVRNELQSLYVSAEQMESPPTMDMKKGVRIRLSFDDPDILTPQQVDQGLSKCWILLHNYILTIGQLAAHVVAKFDLQHSCREGLSFQMDGFALPPTELASLLRNSDIVRGDSLLTAPSTILKSREIFPERLKASNTKNSGSSLRTYAQGVLDPRFASDFTHVPSKGPLAPVQQPSPSTSQMLQCAQPLSAPQLPLAPCPPTPTQSDGLEVQGPENEMQALQSEEDKEDGTESSILTVPAADVHARDHKILEVDDVIEKNIVTEKDDTEEKNAKDTDEPSAEKLRSIVITGSLPDKRRLTTVFEPSVQQYKRTRIICPHDMKSVAASRAALIGAAWPKSPSKYSLQSETKEGCEKNYPEMWARKAFDAWRTANGHPTDLSIEDLSEQRDVRTLVDMLCEFISQLTKQNGQSYPPASIQAMLRAIGRIIRAREEQRTVETGIAKVPFSIYRDPRFLKVKWAVEDAVAKSAAIESAKEVIALEVHPPMNEGEMLNQCKFSNTHPEGCSRRFAYFCLRDFYVKGRSELRELSDVDFELFTDEHGECLRYTRGMGANWKHNIDNQPRHSIRCYISDVLEAYHTLMAHRPVWLDTEPPPHPIFLKSLPKWSDQVVWYAKAPVGKNKFSMWNQDVIASLGGLPDRATSKFDYAKFDYMVEATRVENA</sequence>
<dbReference type="PANTHER" id="PTHR15197">
    <property type="entry name" value="COILIN P80"/>
    <property type="match status" value="1"/>
</dbReference>
<dbReference type="GO" id="GO:0030619">
    <property type="term" value="F:U1 snRNA binding"/>
    <property type="evidence" value="ECO:0000318"/>
    <property type="project" value="GO_Central"/>
</dbReference>
<evidence type="ECO:0000313" key="4">
    <source>
        <dbReference type="Proteomes" id="UP000006727"/>
    </source>
</evidence>
<dbReference type="GO" id="GO:0000387">
    <property type="term" value="P:spliceosomal snRNP assembly"/>
    <property type="evidence" value="ECO:0000318"/>
    <property type="project" value="GO_Central"/>
</dbReference>
<feature type="compositionally biased region" description="Polar residues" evidence="1">
    <location>
        <begin position="208"/>
        <end position="217"/>
    </location>
</feature>
<feature type="region of interest" description="Disordered" evidence="1">
    <location>
        <begin position="197"/>
        <end position="267"/>
    </location>
</feature>
<dbReference type="EnsemblPlants" id="Pp3c26_4720V3.3">
    <property type="protein sequence ID" value="Pp3c26_4720V3.3"/>
    <property type="gene ID" value="Pp3c26_4720"/>
</dbReference>
<protein>
    <recommendedName>
        <fullName evidence="2">Coilin N-terminal domain-containing protein</fullName>
    </recommendedName>
</protein>
<evidence type="ECO:0000313" key="3">
    <source>
        <dbReference type="EnsemblPlants" id="Pp3c26_4720V3.3"/>
    </source>
</evidence>
<dbReference type="Proteomes" id="UP000006727">
    <property type="component" value="Chromosome 26"/>
</dbReference>
<reference evidence="3 4" key="2">
    <citation type="journal article" date="2018" name="Plant J.">
        <title>The Physcomitrella patens chromosome-scale assembly reveals moss genome structure and evolution.</title>
        <authorList>
            <person name="Lang D."/>
            <person name="Ullrich K.K."/>
            <person name="Murat F."/>
            <person name="Fuchs J."/>
            <person name="Jenkins J."/>
            <person name="Haas F.B."/>
            <person name="Piednoel M."/>
            <person name="Gundlach H."/>
            <person name="Van Bel M."/>
            <person name="Meyberg R."/>
            <person name="Vives C."/>
            <person name="Morata J."/>
            <person name="Symeonidi A."/>
            <person name="Hiss M."/>
            <person name="Muchero W."/>
            <person name="Kamisugi Y."/>
            <person name="Saleh O."/>
            <person name="Blanc G."/>
            <person name="Decker E.L."/>
            <person name="van Gessel N."/>
            <person name="Grimwood J."/>
            <person name="Hayes R.D."/>
            <person name="Graham S.W."/>
            <person name="Gunter L.E."/>
            <person name="McDaniel S.F."/>
            <person name="Hoernstein S.N.W."/>
            <person name="Larsson A."/>
            <person name="Li F.W."/>
            <person name="Perroud P.F."/>
            <person name="Phillips J."/>
            <person name="Ranjan P."/>
            <person name="Rokshar D.S."/>
            <person name="Rothfels C.J."/>
            <person name="Schneider L."/>
            <person name="Shu S."/>
            <person name="Stevenson D.W."/>
            <person name="Thummler F."/>
            <person name="Tillich M."/>
            <person name="Villarreal Aguilar J.C."/>
            <person name="Widiez T."/>
            <person name="Wong G.K."/>
            <person name="Wymore A."/>
            <person name="Zhang Y."/>
            <person name="Zimmer A.D."/>
            <person name="Quatrano R.S."/>
            <person name="Mayer K.F.X."/>
            <person name="Goodstein D."/>
            <person name="Casacuberta J.M."/>
            <person name="Vandepoele K."/>
            <person name="Reski R."/>
            <person name="Cuming A.C."/>
            <person name="Tuskan G.A."/>
            <person name="Maumus F."/>
            <person name="Salse J."/>
            <person name="Schmutz J."/>
            <person name="Rensing S.A."/>
        </authorList>
    </citation>
    <scope>NUCLEOTIDE SEQUENCE [LARGE SCALE GENOMIC DNA]</scope>
    <source>
        <strain evidence="3 4">cv. Gransden 2004</strain>
    </source>
</reference>
<feature type="compositionally biased region" description="Low complexity" evidence="1">
    <location>
        <begin position="218"/>
        <end position="229"/>
    </location>
</feature>
<dbReference type="GO" id="GO:0030620">
    <property type="term" value="F:U2 snRNA binding"/>
    <property type="evidence" value="ECO:0000318"/>
    <property type="project" value="GO_Central"/>
</dbReference>
<dbReference type="InParanoid" id="A0A7I4CWH0"/>
<name>A0A7I4CWH0_PHYPA</name>
<dbReference type="InterPro" id="IPR024822">
    <property type="entry name" value="Coilin"/>
</dbReference>
<dbReference type="GO" id="GO:0015030">
    <property type="term" value="C:Cajal body"/>
    <property type="evidence" value="ECO:0000318"/>
    <property type="project" value="GO_Central"/>
</dbReference>